<dbReference type="OMA" id="NERSIQH"/>
<evidence type="ECO:0000313" key="3">
    <source>
        <dbReference type="EMBL" id="CAD8202490.1"/>
    </source>
</evidence>
<dbReference type="OrthoDB" id="298642at2759"/>
<comment type="caution">
    <text evidence="3">The sequence shown here is derived from an EMBL/GenBank/DDBJ whole genome shotgun (WGS) entry which is preliminary data.</text>
</comment>
<evidence type="ECO:0008006" key="5">
    <source>
        <dbReference type="Google" id="ProtNLM"/>
    </source>
</evidence>
<reference evidence="3" key="1">
    <citation type="submission" date="2021-01" db="EMBL/GenBank/DDBJ databases">
        <authorList>
            <consortium name="Genoscope - CEA"/>
            <person name="William W."/>
        </authorList>
    </citation>
    <scope>NUCLEOTIDE SEQUENCE</scope>
</reference>
<protein>
    <recommendedName>
        <fullName evidence="5">Transmembrane protein</fullName>
    </recommendedName>
</protein>
<proteinExistence type="predicted"/>
<evidence type="ECO:0000313" key="4">
    <source>
        <dbReference type="Proteomes" id="UP000683925"/>
    </source>
</evidence>
<evidence type="ECO:0000256" key="2">
    <source>
        <dbReference type="SAM" id="Phobius"/>
    </source>
</evidence>
<keyword evidence="2" id="KW-0812">Transmembrane</keyword>
<dbReference type="EMBL" id="CAJJDP010000127">
    <property type="protein sequence ID" value="CAD8202490.1"/>
    <property type="molecule type" value="Genomic_DNA"/>
</dbReference>
<organism evidence="3 4">
    <name type="scientific">Paramecium octaurelia</name>
    <dbReference type="NCBI Taxonomy" id="43137"/>
    <lineage>
        <taxon>Eukaryota</taxon>
        <taxon>Sar</taxon>
        <taxon>Alveolata</taxon>
        <taxon>Ciliophora</taxon>
        <taxon>Intramacronucleata</taxon>
        <taxon>Oligohymenophorea</taxon>
        <taxon>Peniculida</taxon>
        <taxon>Parameciidae</taxon>
        <taxon>Paramecium</taxon>
    </lineage>
</organism>
<dbReference type="Proteomes" id="UP000683925">
    <property type="component" value="Unassembled WGS sequence"/>
</dbReference>
<accession>A0A8S1XLW6</accession>
<sequence length="1020" mass="118830">MAIVVPISIILLLSLIMNSVFILIQLPNSLDQGQSLTRSIFNETVSIEYSYNKIMSKLMIPAIKDLFVAQELLAQNFHIIVNEPFQFYQINSTLNDPEIEELINHLKQFNSLIKNNITVLCENGLFAVYGNQNISDYYTLWQHQVRNCVSKRNCIVFDAYSQKWIKPEVLPNGMKFTLLVAIMGKYKCSISEIQSLEMFVSLTKSWDPQNIYRGLLLDSYLYQVNSEDALEIGNLSVLSRTYVNQTENWIESLYESLNDCGFQFKTFEYVGIDQIKYICRSTLFFVSNPIAHHCQIVDINEKKDFSILFLETFTLQFRNEAAGSLEESNKINQYVTILFISSLIIFLYTWRQGVKAGLSFVVPLRLMGNKILEQSVIDLSKQNFIVNNYDEYRNSTEIRQFIDVVIDYANSVKYQSNQFELNAEGLMLMSNSKKFFKKQNNLSAVGLCSNNIARIHAINKRFLEALNEQEESIQIAEQELQSLLQLNELHQKMSTSRNWFKVYESFKSRLLSKFVGDDRIFERLQSQNYQPQLSKMISMEFKQRSNTMQQNVKRNSYASSNTERNRINNQLQNLNITSIALLQQIEKSNQSVIKEDSVIEEDCKNMVKLKLLNRQYQLLRILSQFSNEHDQLFLNEILQLLLQMKSEAEQQKPTSAFLNNLQFNLSCQLVYFYTKSNQISKAKSLLKNIPNLHTQQINQMTNSINIFTEVPIILVQSKITLLKAIIDIKINKIVQSCTKLLSILSMSMYDPYQYNYAFKLLQQIFYSYRLNTSLLEQFHITNQHIQAIILIDYTNQMTVEQIKLSHSITKYILSLFTSSDQVGLYAINSTFHQIFPLQQYQSYLQNSCNRLLLPPGGESNLLQLLQLAAGSFFLKNKSKIKEEYTQLNNSNQSIQNNERSIQHSLSNAGDVLDKYLQTDYHDKIEDEEEVKSQLRIIILFAEMVKDYTQQNIEILKQIMNKRKIHIIVVQIANQNLNKIYLEALGDLTPQSCVLKQNQIIKYFKQIRPSPYIKREYIEFF</sequence>
<keyword evidence="2" id="KW-1133">Transmembrane helix</keyword>
<name>A0A8S1XLW6_PAROT</name>
<keyword evidence="2" id="KW-0472">Membrane</keyword>
<keyword evidence="1" id="KW-0175">Coiled coil</keyword>
<keyword evidence="4" id="KW-1185">Reference proteome</keyword>
<evidence type="ECO:0000256" key="1">
    <source>
        <dbReference type="SAM" id="Coils"/>
    </source>
</evidence>
<dbReference type="AlphaFoldDB" id="A0A8S1XLW6"/>
<gene>
    <name evidence="3" type="ORF">POCTA_138.1.T1270103</name>
</gene>
<feature type="coiled-coil region" evidence="1">
    <location>
        <begin position="459"/>
        <end position="493"/>
    </location>
</feature>
<feature type="transmembrane region" description="Helical" evidence="2">
    <location>
        <begin position="6"/>
        <end position="26"/>
    </location>
</feature>